<comment type="subcellular location">
    <subcellularLocation>
        <location evidence="1">Nucleus</location>
    </subcellularLocation>
</comment>
<proteinExistence type="inferred from homology"/>
<evidence type="ECO:0000256" key="7">
    <source>
        <dbReference type="SAM" id="MobiDB-lite"/>
    </source>
</evidence>
<dbReference type="OrthoDB" id="309458at2759"/>
<keyword evidence="5" id="KW-0804">Transcription</keyword>
<evidence type="ECO:0000256" key="1">
    <source>
        <dbReference type="ARBA" id="ARBA00004123"/>
    </source>
</evidence>
<evidence type="ECO:0000256" key="2">
    <source>
        <dbReference type="ARBA" id="ARBA00009001"/>
    </source>
</evidence>
<evidence type="ECO:0000256" key="5">
    <source>
        <dbReference type="ARBA" id="ARBA00023163"/>
    </source>
</evidence>
<protein>
    <submittedName>
        <fullName evidence="9">Transcriptional coactivator kelp</fullName>
    </submittedName>
</protein>
<dbReference type="InterPro" id="IPR045125">
    <property type="entry name" value="Sub1/Tcp4-like"/>
</dbReference>
<dbReference type="SUPFAM" id="SSF54447">
    <property type="entry name" value="ssDNA-binding transcriptional regulator domain"/>
    <property type="match status" value="1"/>
</dbReference>
<keyword evidence="4" id="KW-0238">DNA-binding</keyword>
<feature type="region of interest" description="Disordered" evidence="7">
    <location>
        <begin position="1"/>
        <end position="82"/>
    </location>
</feature>
<keyword evidence="10" id="KW-1185">Reference proteome</keyword>
<evidence type="ECO:0000256" key="3">
    <source>
        <dbReference type="ARBA" id="ARBA00023015"/>
    </source>
</evidence>
<evidence type="ECO:0000313" key="9">
    <source>
        <dbReference type="EMBL" id="CDW71681.1"/>
    </source>
</evidence>
<evidence type="ECO:0000256" key="4">
    <source>
        <dbReference type="ARBA" id="ARBA00023125"/>
    </source>
</evidence>
<keyword evidence="6" id="KW-0539">Nucleus</keyword>
<evidence type="ECO:0000256" key="6">
    <source>
        <dbReference type="ARBA" id="ARBA00023242"/>
    </source>
</evidence>
<sequence length="157" mass="18567">MNDKHSKNNYPNYNERIYAQPQQPNKRDQKLSSKQSQNLSKNQRQYQIEQEGDSQQSQCQCNKNQKQGSQNSGKNLIQSDQVQIEKDKDGYSMFSLSNRKKVVIKTYRKQILVDFRETFEKNGELLYTQKGVSLSLEMWDKLKQIMPLIDKEIQKIK</sequence>
<feature type="compositionally biased region" description="Low complexity" evidence="7">
    <location>
        <begin position="54"/>
        <end position="75"/>
    </location>
</feature>
<reference evidence="9 10" key="1">
    <citation type="submission" date="2014-06" db="EMBL/GenBank/DDBJ databases">
        <authorList>
            <person name="Swart Estienne"/>
        </authorList>
    </citation>
    <scope>NUCLEOTIDE SEQUENCE [LARGE SCALE GENOMIC DNA]</scope>
    <source>
        <strain evidence="9 10">130c</strain>
    </source>
</reference>
<dbReference type="Proteomes" id="UP000039865">
    <property type="component" value="Unassembled WGS sequence"/>
</dbReference>
<dbReference type="EMBL" id="CCKQ01000599">
    <property type="protein sequence ID" value="CDW71681.1"/>
    <property type="molecule type" value="Genomic_DNA"/>
</dbReference>
<dbReference type="PANTHER" id="PTHR13215">
    <property type="entry name" value="RNA POLYMERASE II TRANSCRIPTIONAL COACTIVATOR"/>
    <property type="match status" value="1"/>
</dbReference>
<dbReference type="InterPro" id="IPR003173">
    <property type="entry name" value="PC4_C"/>
</dbReference>
<dbReference type="GO" id="GO:0003713">
    <property type="term" value="F:transcription coactivator activity"/>
    <property type="evidence" value="ECO:0007669"/>
    <property type="project" value="InterPro"/>
</dbReference>
<organism evidence="9 10">
    <name type="scientific">Stylonychia lemnae</name>
    <name type="common">Ciliate</name>
    <dbReference type="NCBI Taxonomy" id="5949"/>
    <lineage>
        <taxon>Eukaryota</taxon>
        <taxon>Sar</taxon>
        <taxon>Alveolata</taxon>
        <taxon>Ciliophora</taxon>
        <taxon>Intramacronucleata</taxon>
        <taxon>Spirotrichea</taxon>
        <taxon>Stichotrichia</taxon>
        <taxon>Sporadotrichida</taxon>
        <taxon>Oxytrichidae</taxon>
        <taxon>Stylonychinae</taxon>
        <taxon>Stylonychia</taxon>
    </lineage>
</organism>
<name>A0A077ZT92_STYLE</name>
<dbReference type="InterPro" id="IPR009044">
    <property type="entry name" value="ssDNA-bd_transcriptional_reg"/>
</dbReference>
<dbReference type="GO" id="GO:0005634">
    <property type="term" value="C:nucleus"/>
    <property type="evidence" value="ECO:0007669"/>
    <property type="project" value="UniProtKB-SubCell"/>
</dbReference>
<dbReference type="InParanoid" id="A0A077ZT92"/>
<dbReference type="Pfam" id="PF02229">
    <property type="entry name" value="PC4"/>
    <property type="match status" value="1"/>
</dbReference>
<comment type="similarity">
    <text evidence="2">Belongs to the transcriptional coactivator PC4 family.</text>
</comment>
<dbReference type="Gene3D" id="2.30.31.10">
    <property type="entry name" value="Transcriptional Coactivator Pc4, Chain A"/>
    <property type="match status" value="1"/>
</dbReference>
<evidence type="ECO:0000313" key="10">
    <source>
        <dbReference type="Proteomes" id="UP000039865"/>
    </source>
</evidence>
<evidence type="ECO:0000259" key="8">
    <source>
        <dbReference type="Pfam" id="PF02229"/>
    </source>
</evidence>
<feature type="compositionally biased region" description="Low complexity" evidence="7">
    <location>
        <begin position="32"/>
        <end position="43"/>
    </location>
</feature>
<dbReference type="GO" id="GO:0003677">
    <property type="term" value="F:DNA binding"/>
    <property type="evidence" value="ECO:0007669"/>
    <property type="project" value="UniProtKB-KW"/>
</dbReference>
<accession>A0A077ZT92</accession>
<dbReference type="AlphaFoldDB" id="A0A077ZT92"/>
<feature type="domain" description="Transcriptional coactivator p15 (PC4) C-terminal" evidence="8">
    <location>
        <begin position="94"/>
        <end position="145"/>
    </location>
</feature>
<keyword evidence="3" id="KW-0805">Transcription regulation</keyword>
<dbReference type="GO" id="GO:0060261">
    <property type="term" value="P:positive regulation of transcription initiation by RNA polymerase II"/>
    <property type="evidence" value="ECO:0007669"/>
    <property type="project" value="InterPro"/>
</dbReference>
<dbReference type="OMA" id="ERIYAQP"/>
<gene>
    <name evidence="9" type="primary">Contig19487.g20661</name>
    <name evidence="9" type="ORF">STYLEM_629</name>
</gene>